<organism evidence="6 7">
    <name type="scientific">Phytophthora cactorum</name>
    <dbReference type="NCBI Taxonomy" id="29920"/>
    <lineage>
        <taxon>Eukaryota</taxon>
        <taxon>Sar</taxon>
        <taxon>Stramenopiles</taxon>
        <taxon>Oomycota</taxon>
        <taxon>Peronosporomycetes</taxon>
        <taxon>Peronosporales</taxon>
        <taxon>Peronosporaceae</taxon>
        <taxon>Phytophthora</taxon>
    </lineage>
</organism>
<sequence length="445" mass="50807">MVATDAAFLAEVAVFLDQNDAPEAAEKMYHKEVTTPGDDGLLLASHQLLAETEKLLSSYDTPTDTQHELNVNSESTNTNPSEEDKTETLQNDNISTEKRREIRNAQAAQRRLRYRQKLRDEKETLRQQTTELSTQLTILETAQVELKTRQASNLMFGAWRAVAARQLERRLQAEQQQKLLRAEVVGRARLIHQMSLLLEDRLKSKQQDRLISYEWVETNCETGGSALFTTMLEELDDAYLRTDDFVYGLEFESAVQVAYNLTRNQKDGVLYFDSADRVVVPYNFEQAAVGLSIVMMSDPDVDYATVKVEDLKDTLTIKYHVKCQLNQGESVSFRIYGAAKRYREKDRLVLLWRSFTEGLGEFEGLHSNDTTWMVVRPLIGKSAGNRDQCCTSTVLESYTRLLPTGFDNSSGCDNVDRFVNTLARSGEEEFKQMMQTMEKLMINHP</sequence>
<dbReference type="EMBL" id="RCMI01000667">
    <property type="protein sequence ID" value="KAG2901399.1"/>
    <property type="molecule type" value="Genomic_DNA"/>
</dbReference>
<dbReference type="EMBL" id="RCML01000541">
    <property type="protein sequence ID" value="KAG2974242.1"/>
    <property type="molecule type" value="Genomic_DNA"/>
</dbReference>
<evidence type="ECO:0000313" key="7">
    <source>
        <dbReference type="Proteomes" id="UP000760860"/>
    </source>
</evidence>
<feature type="region of interest" description="Disordered" evidence="1">
    <location>
        <begin position="60"/>
        <end position="107"/>
    </location>
</feature>
<evidence type="ECO:0000313" key="2">
    <source>
        <dbReference type="EMBL" id="KAG2854315.1"/>
    </source>
</evidence>
<dbReference type="Proteomes" id="UP000736787">
    <property type="component" value="Unassembled WGS sequence"/>
</dbReference>
<dbReference type="Proteomes" id="UP000760860">
    <property type="component" value="Unassembled WGS sequence"/>
</dbReference>
<dbReference type="Proteomes" id="UP000697107">
    <property type="component" value="Unassembled WGS sequence"/>
</dbReference>
<dbReference type="AlphaFoldDB" id="A0A8T1I595"/>
<evidence type="ECO:0000313" key="6">
    <source>
        <dbReference type="EMBL" id="KAG3218968.1"/>
    </source>
</evidence>
<dbReference type="Proteomes" id="UP000774804">
    <property type="component" value="Unassembled WGS sequence"/>
</dbReference>
<name>A0A8T1I595_9STRA</name>
<dbReference type="EMBL" id="RCMG01000434">
    <property type="protein sequence ID" value="KAG2854315.1"/>
    <property type="molecule type" value="Genomic_DNA"/>
</dbReference>
<evidence type="ECO:0000313" key="3">
    <source>
        <dbReference type="EMBL" id="KAG2901399.1"/>
    </source>
</evidence>
<comment type="caution">
    <text evidence="6">The sequence shown here is derived from an EMBL/GenBank/DDBJ whole genome shotgun (WGS) entry which is preliminary data.</text>
</comment>
<protein>
    <submittedName>
        <fullName evidence="6">Uncharacterized protein</fullName>
    </submittedName>
</protein>
<dbReference type="Proteomes" id="UP000735874">
    <property type="component" value="Unassembled WGS sequence"/>
</dbReference>
<evidence type="ECO:0000313" key="5">
    <source>
        <dbReference type="EMBL" id="KAG2974242.1"/>
    </source>
</evidence>
<proteinExistence type="predicted"/>
<evidence type="ECO:0000256" key="1">
    <source>
        <dbReference type="SAM" id="MobiDB-lite"/>
    </source>
</evidence>
<dbReference type="EMBL" id="RCMV01000333">
    <property type="protein sequence ID" value="KAG3218968.1"/>
    <property type="molecule type" value="Genomic_DNA"/>
</dbReference>
<evidence type="ECO:0000313" key="4">
    <source>
        <dbReference type="EMBL" id="KAG2934883.1"/>
    </source>
</evidence>
<accession>A0A8T1I595</accession>
<gene>
    <name evidence="2" type="ORF">PC113_g13414</name>
    <name evidence="3" type="ORF">PC115_g15872</name>
    <name evidence="4" type="ORF">PC117_g12551</name>
    <name evidence="5" type="ORF">PC118_g14638</name>
    <name evidence="6" type="ORF">PC129_g10226</name>
</gene>
<feature type="compositionally biased region" description="Polar residues" evidence="1">
    <location>
        <begin position="60"/>
        <end position="80"/>
    </location>
</feature>
<reference evidence="6" key="1">
    <citation type="submission" date="2018-05" db="EMBL/GenBank/DDBJ databases">
        <title>Effector identification in a new, highly contiguous assembly of the strawberry crown rot pathogen Phytophthora cactorum.</title>
        <authorList>
            <person name="Armitage A.D."/>
            <person name="Nellist C.F."/>
            <person name="Bates H."/>
            <person name="Vickerstaff R.J."/>
            <person name="Harrison R.J."/>
        </authorList>
    </citation>
    <scope>NUCLEOTIDE SEQUENCE</scope>
    <source>
        <strain evidence="2">15-7</strain>
        <strain evidence="3">4032</strain>
        <strain evidence="4">4040</strain>
        <strain evidence="5">P415</strain>
        <strain evidence="6">P421</strain>
    </source>
</reference>
<dbReference type="EMBL" id="RCMK01000347">
    <property type="protein sequence ID" value="KAG2934883.1"/>
    <property type="molecule type" value="Genomic_DNA"/>
</dbReference>
<dbReference type="VEuPathDB" id="FungiDB:PC110_g10572"/>